<organism evidence="1">
    <name type="scientific">bioreactor metagenome</name>
    <dbReference type="NCBI Taxonomy" id="1076179"/>
    <lineage>
        <taxon>unclassified sequences</taxon>
        <taxon>metagenomes</taxon>
        <taxon>ecological metagenomes</taxon>
    </lineage>
</organism>
<comment type="caution">
    <text evidence="1">The sequence shown here is derived from an EMBL/GenBank/DDBJ whole genome shotgun (WGS) entry which is preliminary data.</text>
</comment>
<sequence>MINNRGLNEVVMGAINGVEAGDTKKEALESITSFVEGNYINKDMIQDLSNLSIADVEKLGDLGFVFNISDGKVSGMVLSRGVRN</sequence>
<proteinExistence type="predicted"/>
<evidence type="ECO:0000313" key="1">
    <source>
        <dbReference type="EMBL" id="MPN31524.1"/>
    </source>
</evidence>
<protein>
    <submittedName>
        <fullName evidence="1">Uncharacterized protein</fullName>
    </submittedName>
</protein>
<name>A0A645H5I1_9ZZZZ</name>
<reference evidence="1" key="1">
    <citation type="submission" date="2019-08" db="EMBL/GenBank/DDBJ databases">
        <authorList>
            <person name="Kucharzyk K."/>
            <person name="Murdoch R.W."/>
            <person name="Higgins S."/>
            <person name="Loffler F."/>
        </authorList>
    </citation>
    <scope>NUCLEOTIDE SEQUENCE</scope>
</reference>
<gene>
    <name evidence="1" type="ORF">SDC9_178998</name>
</gene>
<accession>A0A645H5I1</accession>
<dbReference type="AlphaFoldDB" id="A0A645H5I1"/>
<dbReference type="EMBL" id="VSSQ01083075">
    <property type="protein sequence ID" value="MPN31524.1"/>
    <property type="molecule type" value="Genomic_DNA"/>
</dbReference>